<keyword evidence="2" id="KW-1185">Reference proteome</keyword>
<proteinExistence type="predicted"/>
<dbReference type="Proteomes" id="UP000523000">
    <property type="component" value="Unassembled WGS sequence"/>
</dbReference>
<evidence type="ECO:0000313" key="2">
    <source>
        <dbReference type="Proteomes" id="UP000523000"/>
    </source>
</evidence>
<organism evidence="1 2">
    <name type="scientific">Paeniglutamicibacter cryotolerans</name>
    <dbReference type="NCBI Taxonomy" id="670079"/>
    <lineage>
        <taxon>Bacteria</taxon>
        <taxon>Bacillati</taxon>
        <taxon>Actinomycetota</taxon>
        <taxon>Actinomycetes</taxon>
        <taxon>Micrococcales</taxon>
        <taxon>Micrococcaceae</taxon>
        <taxon>Paeniglutamicibacter</taxon>
    </lineage>
</organism>
<dbReference type="AlphaFoldDB" id="A0A839QLU3"/>
<comment type="caution">
    <text evidence="1">The sequence shown here is derived from an EMBL/GenBank/DDBJ whole genome shotgun (WGS) entry which is preliminary data.</text>
</comment>
<accession>A0A839QLU3</accession>
<evidence type="ECO:0000313" key="1">
    <source>
        <dbReference type="EMBL" id="MBB2997398.1"/>
    </source>
</evidence>
<reference evidence="1 2" key="1">
    <citation type="submission" date="2020-08" db="EMBL/GenBank/DDBJ databases">
        <title>Sequencing the genomes of 1000 actinobacteria strains.</title>
        <authorList>
            <person name="Klenk H.-P."/>
        </authorList>
    </citation>
    <scope>NUCLEOTIDE SEQUENCE [LARGE SCALE GENOMIC DNA]</scope>
    <source>
        <strain evidence="1 2">DSM 22826</strain>
    </source>
</reference>
<protein>
    <submittedName>
        <fullName evidence="1">Uncharacterized protein</fullName>
    </submittedName>
</protein>
<name>A0A839QLU3_9MICC</name>
<dbReference type="EMBL" id="JACHVS010000002">
    <property type="protein sequence ID" value="MBB2997398.1"/>
    <property type="molecule type" value="Genomic_DNA"/>
</dbReference>
<gene>
    <name evidence="1" type="ORF">E9229_003645</name>
</gene>
<sequence length="78" mass="8568">MWPTAEQSVLIPYWHGQMERSPILTSAEKRGKFEGIHDGVPWPDLGSPERIEVPGGATGYLPTTCSIFLSRKGASVLE</sequence>